<comment type="cofactor">
    <cofactor evidence="1">
        <name>FAD</name>
        <dbReference type="ChEBI" id="CHEBI:57692"/>
    </cofactor>
</comment>
<name>A0A4R6UEM9_9BACI</name>
<evidence type="ECO:0000313" key="5">
    <source>
        <dbReference type="Proteomes" id="UP000295632"/>
    </source>
</evidence>
<evidence type="ECO:0000256" key="2">
    <source>
        <dbReference type="ARBA" id="ARBA00022630"/>
    </source>
</evidence>
<evidence type="ECO:0000256" key="3">
    <source>
        <dbReference type="ARBA" id="ARBA00023002"/>
    </source>
</evidence>
<dbReference type="EMBL" id="SNYJ01000003">
    <property type="protein sequence ID" value="TDQ41554.1"/>
    <property type="molecule type" value="Genomic_DNA"/>
</dbReference>
<dbReference type="PRINTS" id="PR00469">
    <property type="entry name" value="PNDRDTASEII"/>
</dbReference>
<dbReference type="Proteomes" id="UP000295632">
    <property type="component" value="Unassembled WGS sequence"/>
</dbReference>
<gene>
    <name evidence="4" type="ORF">EV213_103132</name>
</gene>
<dbReference type="OrthoDB" id="9778740at2"/>
<dbReference type="RefSeq" id="WP_133579420.1">
    <property type="nucleotide sequence ID" value="NZ_SNYJ01000003.1"/>
</dbReference>
<comment type="caution">
    <text evidence="4">The sequence shown here is derived from an EMBL/GenBank/DDBJ whole genome shotgun (WGS) entry which is preliminary data.</text>
</comment>
<dbReference type="PRINTS" id="PR00368">
    <property type="entry name" value="FADPNR"/>
</dbReference>
<dbReference type="InterPro" id="IPR023856">
    <property type="entry name" value="Bdr"/>
</dbReference>
<dbReference type="InterPro" id="IPR050097">
    <property type="entry name" value="Ferredoxin-NADP_redctase_2"/>
</dbReference>
<keyword evidence="2" id="KW-0285">Flavoprotein</keyword>
<sequence>MDTNSAKHEQVIIVGAGPCGLAAAIALQEQGIKPLVIEKGNIVDAISQYPTHQMFFSTSAKLEIGDVPFIIEERKPRRNQALSYYREAVKKKQLRINAYEEVTRVQKLSDGQFLIETKNSDGSQTYTADAVVMATGYYANPNYMGVPGESLSKVYHYFKEAHPYFNQDVVIIGGKNSAVDAAMELEKAGARVTVLYRGDVYSSSVKPWILPEFEALVRHEKIAMEFNANVTAIELHHVHYEVGGKNYSIKNDFVFAMTGYRPDHALLKAAGIEIDEQTGRPRFNETSMESNVQNLFIAGVLAAGNNANEIFIENGRFHGGQIAAVLAERFSK</sequence>
<proteinExistence type="predicted"/>
<dbReference type="AlphaFoldDB" id="A0A4R6UEM9"/>
<keyword evidence="3" id="KW-0560">Oxidoreductase</keyword>
<dbReference type="NCBIfam" id="TIGR04018">
    <property type="entry name" value="Bthiol_YpdA"/>
    <property type="match status" value="1"/>
</dbReference>
<keyword evidence="5" id="KW-1185">Reference proteome</keyword>
<evidence type="ECO:0000313" key="4">
    <source>
        <dbReference type="EMBL" id="TDQ41554.1"/>
    </source>
</evidence>
<dbReference type="GO" id="GO:0016491">
    <property type="term" value="F:oxidoreductase activity"/>
    <property type="evidence" value="ECO:0007669"/>
    <property type="project" value="UniProtKB-KW"/>
</dbReference>
<dbReference type="InterPro" id="IPR036188">
    <property type="entry name" value="FAD/NAD-bd_sf"/>
</dbReference>
<dbReference type="Pfam" id="PF13738">
    <property type="entry name" value="Pyr_redox_3"/>
    <property type="match status" value="1"/>
</dbReference>
<reference evidence="4 5" key="1">
    <citation type="submission" date="2019-03" db="EMBL/GenBank/DDBJ databases">
        <title>Genomic Encyclopedia of Type Strains, Phase IV (KMG-IV): sequencing the most valuable type-strain genomes for metagenomic binning, comparative biology and taxonomic classification.</title>
        <authorList>
            <person name="Goeker M."/>
        </authorList>
    </citation>
    <scope>NUCLEOTIDE SEQUENCE [LARGE SCALE GENOMIC DNA]</scope>
    <source>
        <strain evidence="4 5">DSM 28697</strain>
    </source>
</reference>
<dbReference type="PANTHER" id="PTHR48105">
    <property type="entry name" value="THIOREDOXIN REDUCTASE 1-RELATED-RELATED"/>
    <property type="match status" value="1"/>
</dbReference>
<organism evidence="4 5">
    <name type="scientific">Aureibacillus halotolerans</name>
    <dbReference type="NCBI Taxonomy" id="1508390"/>
    <lineage>
        <taxon>Bacteria</taxon>
        <taxon>Bacillati</taxon>
        <taxon>Bacillota</taxon>
        <taxon>Bacilli</taxon>
        <taxon>Bacillales</taxon>
        <taxon>Bacillaceae</taxon>
        <taxon>Aureibacillus</taxon>
    </lineage>
</organism>
<dbReference type="Gene3D" id="3.50.50.60">
    <property type="entry name" value="FAD/NAD(P)-binding domain"/>
    <property type="match status" value="2"/>
</dbReference>
<dbReference type="SUPFAM" id="SSF51905">
    <property type="entry name" value="FAD/NAD(P)-binding domain"/>
    <property type="match status" value="1"/>
</dbReference>
<accession>A0A4R6UEM9</accession>
<evidence type="ECO:0000256" key="1">
    <source>
        <dbReference type="ARBA" id="ARBA00001974"/>
    </source>
</evidence>
<protein>
    <submittedName>
        <fullName evidence="4">Thioredoxin reductase (NADPH)</fullName>
    </submittedName>
</protein>